<accession>A0A382J308</accession>
<name>A0A382J308_9ZZZZ</name>
<proteinExistence type="predicted"/>
<feature type="non-terminal residue" evidence="1">
    <location>
        <position position="1"/>
    </location>
</feature>
<evidence type="ECO:0000313" key="1">
    <source>
        <dbReference type="EMBL" id="SVC05822.1"/>
    </source>
</evidence>
<reference evidence="1" key="1">
    <citation type="submission" date="2018-05" db="EMBL/GenBank/DDBJ databases">
        <authorList>
            <person name="Lanie J.A."/>
            <person name="Ng W.-L."/>
            <person name="Kazmierczak K.M."/>
            <person name="Andrzejewski T.M."/>
            <person name="Davidsen T.M."/>
            <person name="Wayne K.J."/>
            <person name="Tettelin H."/>
            <person name="Glass J.I."/>
            <person name="Rusch D."/>
            <person name="Podicherti R."/>
            <person name="Tsui H.-C.T."/>
            <person name="Winkler M.E."/>
        </authorList>
    </citation>
    <scope>NUCLEOTIDE SEQUENCE</scope>
</reference>
<organism evidence="1">
    <name type="scientific">marine metagenome</name>
    <dbReference type="NCBI Taxonomy" id="408172"/>
    <lineage>
        <taxon>unclassified sequences</taxon>
        <taxon>metagenomes</taxon>
        <taxon>ecological metagenomes</taxon>
    </lineage>
</organism>
<gene>
    <name evidence="1" type="ORF">METZ01_LOCUS258676</name>
</gene>
<dbReference type="GO" id="GO:0007160">
    <property type="term" value="P:cell-matrix adhesion"/>
    <property type="evidence" value="ECO:0007669"/>
    <property type="project" value="InterPro"/>
</dbReference>
<dbReference type="AlphaFoldDB" id="A0A382J308"/>
<protein>
    <submittedName>
        <fullName evidence="1">Uncharacterized protein</fullName>
    </submittedName>
</protein>
<feature type="non-terminal residue" evidence="1">
    <location>
        <position position="188"/>
    </location>
</feature>
<sequence length="188" mass="20923">VNDWKKSFWILLFPGFIGLLAHNNLGPEHEKHLHQSVKGEHNPHPGWMPGDLRHSGGPDSYGYVFIDSNEPDGPQFNYINFDGETITNMGDDDYRGPIQLPFDFTFYGETYSQVYINSNGSVSFGTGNTEYNNSTIPDQGVPNNLIAFFWDDLNPASGGIIEYGQVENSWVCSFVNVREYGGSGTISA</sequence>
<dbReference type="EMBL" id="UINC01071137">
    <property type="protein sequence ID" value="SVC05822.1"/>
    <property type="molecule type" value="Genomic_DNA"/>
</dbReference>